<dbReference type="Gene3D" id="2.30.110.10">
    <property type="entry name" value="Electron Transport, Fmn-binding Protein, Chain A"/>
    <property type="match status" value="1"/>
</dbReference>
<dbReference type="InterPro" id="IPR012349">
    <property type="entry name" value="Split_barrel_FMN-bd"/>
</dbReference>
<organism evidence="2 3">
    <name type="scientific">Chelatococcus asaccharovorans</name>
    <dbReference type="NCBI Taxonomy" id="28210"/>
    <lineage>
        <taxon>Bacteria</taxon>
        <taxon>Pseudomonadati</taxon>
        <taxon>Pseudomonadota</taxon>
        <taxon>Alphaproteobacteria</taxon>
        <taxon>Hyphomicrobiales</taxon>
        <taxon>Chelatococcaceae</taxon>
        <taxon>Chelatococcus</taxon>
    </lineage>
</organism>
<dbReference type="SUPFAM" id="SSF50475">
    <property type="entry name" value="FMN-binding split barrel"/>
    <property type="match status" value="1"/>
</dbReference>
<sequence>MTSSLTLGPEAIELIERAGLSFVATTNNDGSANLAPIASLSVRDGLLFFVNMASRTTIENLRRDPRVTIAVADIFQRRGVRLRGQATVHEPPSVAYSTGAEHIWSSHGRQYPIHEVVTITLQSVEPVLSPAYRYGGLSEGEIESAFLRRYGVERLEGPKA</sequence>
<evidence type="ECO:0000313" key="3">
    <source>
        <dbReference type="Proteomes" id="UP000248021"/>
    </source>
</evidence>
<dbReference type="Pfam" id="PF01243">
    <property type="entry name" value="PNPOx_N"/>
    <property type="match status" value="1"/>
</dbReference>
<accession>A0A2V3U3H4</accession>
<evidence type="ECO:0000313" key="2">
    <source>
        <dbReference type="EMBL" id="PXW57275.1"/>
    </source>
</evidence>
<name>A0A2V3U3H4_9HYPH</name>
<proteinExistence type="predicted"/>
<evidence type="ECO:0000259" key="1">
    <source>
        <dbReference type="Pfam" id="PF01243"/>
    </source>
</evidence>
<protein>
    <recommendedName>
        <fullName evidence="1">Pyridoxamine 5'-phosphate oxidase N-terminal domain-containing protein</fullName>
    </recommendedName>
</protein>
<dbReference type="AlphaFoldDB" id="A0A2V3U3H4"/>
<feature type="domain" description="Pyridoxamine 5'-phosphate oxidase N-terminal" evidence="1">
    <location>
        <begin position="9"/>
        <end position="109"/>
    </location>
</feature>
<dbReference type="RefSeq" id="WP_110375869.1">
    <property type="nucleotide sequence ID" value="NZ_JAHBRY010000001.1"/>
</dbReference>
<dbReference type="InterPro" id="IPR011576">
    <property type="entry name" value="Pyridox_Oxase_N"/>
</dbReference>
<dbReference type="Proteomes" id="UP000248021">
    <property type="component" value="Unassembled WGS sequence"/>
</dbReference>
<dbReference type="OrthoDB" id="7867371at2"/>
<dbReference type="EMBL" id="QJJK01000007">
    <property type="protein sequence ID" value="PXW57275.1"/>
    <property type="molecule type" value="Genomic_DNA"/>
</dbReference>
<reference evidence="2 3" key="1">
    <citation type="submission" date="2018-05" db="EMBL/GenBank/DDBJ databases">
        <title>Genomic Encyclopedia of Type Strains, Phase IV (KMG-IV): sequencing the most valuable type-strain genomes for metagenomic binning, comparative biology and taxonomic classification.</title>
        <authorList>
            <person name="Goeker M."/>
        </authorList>
    </citation>
    <scope>NUCLEOTIDE SEQUENCE [LARGE SCALE GENOMIC DNA]</scope>
    <source>
        <strain evidence="2 3">DSM 6462</strain>
    </source>
</reference>
<keyword evidence="3" id="KW-1185">Reference proteome</keyword>
<gene>
    <name evidence="2" type="ORF">C7450_107316</name>
</gene>
<comment type="caution">
    <text evidence="2">The sequence shown here is derived from an EMBL/GenBank/DDBJ whole genome shotgun (WGS) entry which is preliminary data.</text>
</comment>